<dbReference type="AlphaFoldDB" id="A0A9Q0N4K8"/>
<name>A0A9Q0N4K8_9DIPT</name>
<feature type="non-terminal residue" evidence="2">
    <location>
        <position position="1"/>
    </location>
</feature>
<dbReference type="Proteomes" id="UP001151699">
    <property type="component" value="Chromosome B"/>
</dbReference>
<proteinExistence type="predicted"/>
<evidence type="ECO:0000313" key="2">
    <source>
        <dbReference type="EMBL" id="KAJ6642986.1"/>
    </source>
</evidence>
<accession>A0A9Q0N4K8</accession>
<sequence length="86" mass="10436">MFENITEFDRFELDHKKDNFEEIKRVRSTKAFFKILMNLLTSTVYKWKRCNEELSQLGPRNKFLLEKNLMHTKKTIQRNANPNTNI</sequence>
<gene>
    <name evidence="2" type="ORF">Bhyg_07942</name>
    <name evidence="1" type="ORF">Bhyg_17978</name>
</gene>
<dbReference type="EMBL" id="WJQU01005228">
    <property type="protein sequence ID" value="KAJ6610241.1"/>
    <property type="molecule type" value="Genomic_DNA"/>
</dbReference>
<evidence type="ECO:0000313" key="1">
    <source>
        <dbReference type="EMBL" id="KAJ6610241.1"/>
    </source>
</evidence>
<protein>
    <submittedName>
        <fullName evidence="2">Uncharacterized protein</fullName>
    </submittedName>
</protein>
<dbReference type="EMBL" id="WJQU01000002">
    <property type="protein sequence ID" value="KAJ6642986.1"/>
    <property type="molecule type" value="Genomic_DNA"/>
</dbReference>
<keyword evidence="3" id="KW-1185">Reference proteome</keyword>
<comment type="caution">
    <text evidence="2">The sequence shown here is derived from an EMBL/GenBank/DDBJ whole genome shotgun (WGS) entry which is preliminary data.</text>
</comment>
<evidence type="ECO:0000313" key="3">
    <source>
        <dbReference type="Proteomes" id="UP001151699"/>
    </source>
</evidence>
<reference evidence="2" key="1">
    <citation type="submission" date="2022-07" db="EMBL/GenBank/DDBJ databases">
        <authorList>
            <person name="Trinca V."/>
            <person name="Uliana J.V.C."/>
            <person name="Torres T.T."/>
            <person name="Ward R.J."/>
            <person name="Monesi N."/>
        </authorList>
    </citation>
    <scope>NUCLEOTIDE SEQUENCE</scope>
    <source>
        <strain evidence="2">HSMRA1968</strain>
        <tissue evidence="2">Whole embryos</tissue>
    </source>
</reference>
<organism evidence="2 3">
    <name type="scientific">Pseudolycoriella hygida</name>
    <dbReference type="NCBI Taxonomy" id="35572"/>
    <lineage>
        <taxon>Eukaryota</taxon>
        <taxon>Metazoa</taxon>
        <taxon>Ecdysozoa</taxon>
        <taxon>Arthropoda</taxon>
        <taxon>Hexapoda</taxon>
        <taxon>Insecta</taxon>
        <taxon>Pterygota</taxon>
        <taxon>Neoptera</taxon>
        <taxon>Endopterygota</taxon>
        <taxon>Diptera</taxon>
        <taxon>Nematocera</taxon>
        <taxon>Sciaroidea</taxon>
        <taxon>Sciaridae</taxon>
        <taxon>Pseudolycoriella</taxon>
    </lineage>
</organism>